<feature type="domain" description="TTF-type" evidence="1">
    <location>
        <begin position="2"/>
        <end position="95"/>
    </location>
</feature>
<dbReference type="SMART" id="SM00597">
    <property type="entry name" value="ZnF_TTF"/>
    <property type="match status" value="1"/>
</dbReference>
<organism evidence="2 3">
    <name type="scientific">Phytophthora fragariae</name>
    <dbReference type="NCBI Taxonomy" id="53985"/>
    <lineage>
        <taxon>Eukaryota</taxon>
        <taxon>Sar</taxon>
        <taxon>Stramenopiles</taxon>
        <taxon>Oomycota</taxon>
        <taxon>Peronosporomycetes</taxon>
        <taxon>Peronosporales</taxon>
        <taxon>Peronosporaceae</taxon>
        <taxon>Phytophthora</taxon>
    </lineage>
</organism>
<dbReference type="PANTHER" id="PTHR45749:SF37">
    <property type="entry name" value="OS05G0311600 PROTEIN"/>
    <property type="match status" value="1"/>
</dbReference>
<dbReference type="PANTHER" id="PTHR45749">
    <property type="match status" value="1"/>
</dbReference>
<evidence type="ECO:0000259" key="1">
    <source>
        <dbReference type="SMART" id="SM00597"/>
    </source>
</evidence>
<evidence type="ECO:0000313" key="2">
    <source>
        <dbReference type="EMBL" id="KAE9126244.1"/>
    </source>
</evidence>
<sequence>MRSFRVDWYEQHPWLDYSTTNDATYCLYSFLSRDAMTMEGEVTVYAQPGAGYKNWKKATSKDGFRKHVGQNCSKHHSAALEYDNRKTTVQDVALAIEDQSISERLQNRSRIKFILDVCLLLAKQEIAFRGNNEKDNSENKGNFHEFVQFMTDNNNIFPTLYRLICLVCVLPVSTATTERSFSAMKRIKTRLRTTMGDTWMSDLMLLAIERDLTNKVDKDAVIDLFNDITPRRKRF</sequence>
<proteinExistence type="predicted"/>
<dbReference type="AlphaFoldDB" id="A0A6G0LNL5"/>
<name>A0A6G0LNL5_9STRA</name>
<reference evidence="2 3" key="1">
    <citation type="submission" date="2018-09" db="EMBL/GenBank/DDBJ databases">
        <title>Genomic investigation of the strawberry pathogen Phytophthora fragariae indicates pathogenicity is determined by transcriptional variation in three key races.</title>
        <authorList>
            <person name="Adams T.M."/>
            <person name="Armitage A.D."/>
            <person name="Sobczyk M.K."/>
            <person name="Bates H.J."/>
            <person name="Dunwell J.M."/>
            <person name="Nellist C.F."/>
            <person name="Harrison R.J."/>
        </authorList>
    </citation>
    <scope>NUCLEOTIDE SEQUENCE [LARGE SCALE GENOMIC DNA]</scope>
    <source>
        <strain evidence="2 3">ONT-3</strain>
    </source>
</reference>
<dbReference type="Pfam" id="PF05699">
    <property type="entry name" value="Dimer_Tnp_hAT"/>
    <property type="match status" value="1"/>
</dbReference>
<dbReference type="InterPro" id="IPR008906">
    <property type="entry name" value="HATC_C_dom"/>
</dbReference>
<dbReference type="EMBL" id="QXFX01000196">
    <property type="protein sequence ID" value="KAE9126244.1"/>
    <property type="molecule type" value="Genomic_DNA"/>
</dbReference>
<dbReference type="InterPro" id="IPR006580">
    <property type="entry name" value="Znf_TTF"/>
</dbReference>
<dbReference type="Proteomes" id="UP000488956">
    <property type="component" value="Unassembled WGS sequence"/>
</dbReference>
<protein>
    <recommendedName>
        <fullName evidence="1">TTF-type domain-containing protein</fullName>
    </recommendedName>
</protein>
<dbReference type="InterPro" id="IPR012337">
    <property type="entry name" value="RNaseH-like_sf"/>
</dbReference>
<comment type="caution">
    <text evidence="2">The sequence shown here is derived from an EMBL/GenBank/DDBJ whole genome shotgun (WGS) entry which is preliminary data.</text>
</comment>
<accession>A0A6G0LNL5</accession>
<evidence type="ECO:0000313" key="3">
    <source>
        <dbReference type="Proteomes" id="UP000488956"/>
    </source>
</evidence>
<dbReference type="GO" id="GO:0046983">
    <property type="term" value="F:protein dimerization activity"/>
    <property type="evidence" value="ECO:0007669"/>
    <property type="project" value="InterPro"/>
</dbReference>
<dbReference type="SUPFAM" id="SSF53098">
    <property type="entry name" value="Ribonuclease H-like"/>
    <property type="match status" value="1"/>
</dbReference>
<gene>
    <name evidence="2" type="ORF">PF010_g5344</name>
</gene>